<dbReference type="GO" id="GO:0016857">
    <property type="term" value="F:racemase and epimerase activity, acting on carbohydrates and derivatives"/>
    <property type="evidence" value="ECO:0007669"/>
    <property type="project" value="InterPro"/>
</dbReference>
<dbReference type="Proteomes" id="UP000033750">
    <property type="component" value="Unassembled WGS sequence"/>
</dbReference>
<dbReference type="Gene3D" id="3.20.20.70">
    <property type="entry name" value="Aldolase class I"/>
    <property type="match status" value="1"/>
</dbReference>
<evidence type="ECO:0000256" key="1">
    <source>
        <dbReference type="ARBA" id="ARBA00022723"/>
    </source>
</evidence>
<proteinExistence type="predicted"/>
<comment type="caution">
    <text evidence="3">The sequence shown here is derived from an EMBL/GenBank/DDBJ whole genome shotgun (WGS) entry which is preliminary data.</text>
</comment>
<reference evidence="3 4" key="1">
    <citation type="submission" date="2015-03" db="EMBL/GenBank/DDBJ databases">
        <title>Genome sequence of Mycoplasma meleagridis strain ATCC 25294.</title>
        <authorList>
            <person name="Yacoub E."/>
            <person name="Blanchard A."/>
            <person name="Sirand-Pugnet P."/>
            <person name="Mardassi B.B.A."/>
        </authorList>
    </citation>
    <scope>NUCLEOTIDE SEQUENCE [LARGE SCALE GENOMIC DNA]</scope>
    <source>
        <strain evidence="3 4">ATCC 25294</strain>
    </source>
</reference>
<keyword evidence="2" id="KW-0413">Isomerase</keyword>
<dbReference type="GO" id="GO:0046872">
    <property type="term" value="F:metal ion binding"/>
    <property type="evidence" value="ECO:0007669"/>
    <property type="project" value="UniProtKB-KW"/>
</dbReference>
<dbReference type="PROSITE" id="PS01086">
    <property type="entry name" value="RIBUL_P_3_EPIMER_2"/>
    <property type="match status" value="1"/>
</dbReference>
<dbReference type="RefSeq" id="WP_046097026.1">
    <property type="nucleotide sequence ID" value="NZ_JZXN01000017.1"/>
</dbReference>
<dbReference type="PANTHER" id="PTHR11749">
    <property type="entry name" value="RIBULOSE-5-PHOSPHATE-3-EPIMERASE"/>
    <property type="match status" value="1"/>
</dbReference>
<sequence>MKSKNVTPSILNVPVEERLNMVINLLNEGIKWVHYDVMDGVFVSNTAIEFHEIKNINDNAPKHFKDIHLMVEDPFEIIELYKEVGDILTFHYEAVKNKEEILNFLIKNQHNLNLGMAIKPKTSVNEIIDYLPYLRLVLVMSVEPGAGGQKFIETSIDKIKKLKEYRLKKELNYLIQVDGGINNITGPACFKAGADACVAGTFLIKEPTRERINSILNGDK</sequence>
<accession>A0A0F5H0F6</accession>
<dbReference type="SUPFAM" id="SSF51366">
    <property type="entry name" value="Ribulose-phoshate binding barrel"/>
    <property type="match status" value="1"/>
</dbReference>
<dbReference type="PROSITE" id="PS01085">
    <property type="entry name" value="RIBUL_P_3_EPIMER_1"/>
    <property type="match status" value="1"/>
</dbReference>
<dbReference type="InterPro" id="IPR013785">
    <property type="entry name" value="Aldolase_TIM"/>
</dbReference>
<name>A0A0F5H0F6_9BACT</name>
<dbReference type="NCBIfam" id="NF004076">
    <property type="entry name" value="PRK05581.1-4"/>
    <property type="match status" value="1"/>
</dbReference>
<dbReference type="PATRIC" id="fig|1264554.4.peg.96"/>
<keyword evidence="4" id="KW-1185">Reference proteome</keyword>
<gene>
    <name evidence="3" type="primary">rpe</name>
    <name evidence="3" type="ORF">MMELEA_00650</name>
</gene>
<dbReference type="GO" id="GO:0005975">
    <property type="term" value="P:carbohydrate metabolic process"/>
    <property type="evidence" value="ECO:0007669"/>
    <property type="project" value="InterPro"/>
</dbReference>
<evidence type="ECO:0000313" key="3">
    <source>
        <dbReference type="EMBL" id="KKB26683.1"/>
    </source>
</evidence>
<organism evidence="3 4">
    <name type="scientific">Mycoplasmopsis meleagridis ATCC 25294</name>
    <dbReference type="NCBI Taxonomy" id="1264554"/>
    <lineage>
        <taxon>Bacteria</taxon>
        <taxon>Bacillati</taxon>
        <taxon>Mycoplasmatota</taxon>
        <taxon>Mycoplasmoidales</taxon>
        <taxon>Metamycoplasmataceae</taxon>
        <taxon>Mycoplasmopsis</taxon>
    </lineage>
</organism>
<dbReference type="InterPro" id="IPR000056">
    <property type="entry name" value="Ribul_P_3_epim-like"/>
</dbReference>
<keyword evidence="1" id="KW-0479">Metal-binding</keyword>
<dbReference type="CDD" id="cd00429">
    <property type="entry name" value="RPE"/>
    <property type="match status" value="1"/>
</dbReference>
<dbReference type="OrthoDB" id="1645589at2"/>
<dbReference type="Pfam" id="PF00834">
    <property type="entry name" value="Ribul_P_3_epim"/>
    <property type="match status" value="1"/>
</dbReference>
<dbReference type="EMBL" id="JZXN01000017">
    <property type="protein sequence ID" value="KKB26683.1"/>
    <property type="molecule type" value="Genomic_DNA"/>
</dbReference>
<dbReference type="STRING" id="29561.MM26B8_05090"/>
<evidence type="ECO:0000256" key="2">
    <source>
        <dbReference type="ARBA" id="ARBA00023235"/>
    </source>
</evidence>
<dbReference type="InterPro" id="IPR011060">
    <property type="entry name" value="RibuloseP-bd_barrel"/>
</dbReference>
<evidence type="ECO:0000313" key="4">
    <source>
        <dbReference type="Proteomes" id="UP000033750"/>
    </source>
</evidence>
<protein>
    <submittedName>
        <fullName evidence="3">Ribulose-phosphate 3-epimerase</fullName>
    </submittedName>
</protein>
<dbReference type="AlphaFoldDB" id="A0A0F5H0F6"/>